<evidence type="ECO:0000256" key="5">
    <source>
        <dbReference type="PROSITE-ProRule" id="PRU00169"/>
    </source>
</evidence>
<dbReference type="Gene3D" id="3.40.50.2300">
    <property type="match status" value="1"/>
</dbReference>
<accession>A0ABW5P833</accession>
<dbReference type="CDD" id="cd17535">
    <property type="entry name" value="REC_NarL-like"/>
    <property type="match status" value="1"/>
</dbReference>
<evidence type="ECO:0000256" key="2">
    <source>
        <dbReference type="ARBA" id="ARBA00023015"/>
    </source>
</evidence>
<dbReference type="RefSeq" id="WP_377599308.1">
    <property type="nucleotide sequence ID" value="NZ_JBHUME010000002.1"/>
</dbReference>
<dbReference type="SUPFAM" id="SSF52172">
    <property type="entry name" value="CheY-like"/>
    <property type="match status" value="1"/>
</dbReference>
<sequence>MKPVRVILVEDDSDWASAMLSFLEREGDLKLVGTAADRDSALALFSTVEAEVVLMDIQLGSGGLEGIRLAVDMSEIRPVKIIMLTSLEDEQVITRAFTAGAVNYVRKTDYRQLPAAIRSAVTDGSPMEILIREFGRLKREEQLAPLTAAEREVFELLEEGYTKPQIQRKLFKTESTIKNQMNKLLKKLGVRSGKEAVEKVKRKGL</sequence>
<evidence type="ECO:0000313" key="9">
    <source>
        <dbReference type="Proteomes" id="UP001597541"/>
    </source>
</evidence>
<dbReference type="EMBL" id="JBHUME010000002">
    <property type="protein sequence ID" value="MFD2611041.1"/>
    <property type="molecule type" value="Genomic_DNA"/>
</dbReference>
<dbReference type="SMART" id="SM00448">
    <property type="entry name" value="REC"/>
    <property type="match status" value="1"/>
</dbReference>
<keyword evidence="3" id="KW-0238">DNA-binding</keyword>
<dbReference type="InterPro" id="IPR051015">
    <property type="entry name" value="EvgA-like"/>
</dbReference>
<proteinExistence type="predicted"/>
<comment type="caution">
    <text evidence="8">The sequence shown here is derived from an EMBL/GenBank/DDBJ whole genome shotgun (WGS) entry which is preliminary data.</text>
</comment>
<dbReference type="SUPFAM" id="SSF46894">
    <property type="entry name" value="C-terminal effector domain of the bipartite response regulators"/>
    <property type="match status" value="1"/>
</dbReference>
<dbReference type="InterPro" id="IPR058245">
    <property type="entry name" value="NreC/VraR/RcsB-like_REC"/>
</dbReference>
<name>A0ABW5P833_9BACL</name>
<reference evidence="9" key="1">
    <citation type="journal article" date="2019" name="Int. J. Syst. Evol. Microbiol.">
        <title>The Global Catalogue of Microorganisms (GCM) 10K type strain sequencing project: providing services to taxonomists for standard genome sequencing and annotation.</title>
        <authorList>
            <consortium name="The Broad Institute Genomics Platform"/>
            <consortium name="The Broad Institute Genome Sequencing Center for Infectious Disease"/>
            <person name="Wu L."/>
            <person name="Ma J."/>
        </authorList>
    </citation>
    <scope>NUCLEOTIDE SEQUENCE [LARGE SCALE GENOMIC DNA]</scope>
    <source>
        <strain evidence="9">KCTC 3950</strain>
    </source>
</reference>
<evidence type="ECO:0000259" key="6">
    <source>
        <dbReference type="PROSITE" id="PS50043"/>
    </source>
</evidence>
<evidence type="ECO:0000256" key="4">
    <source>
        <dbReference type="ARBA" id="ARBA00023163"/>
    </source>
</evidence>
<dbReference type="InterPro" id="IPR000792">
    <property type="entry name" value="Tscrpt_reg_LuxR_C"/>
</dbReference>
<dbReference type="CDD" id="cd06170">
    <property type="entry name" value="LuxR_C_like"/>
    <property type="match status" value="1"/>
</dbReference>
<evidence type="ECO:0000259" key="7">
    <source>
        <dbReference type="PROSITE" id="PS50110"/>
    </source>
</evidence>
<feature type="modified residue" description="4-aspartylphosphate" evidence="5">
    <location>
        <position position="56"/>
    </location>
</feature>
<dbReference type="PROSITE" id="PS50110">
    <property type="entry name" value="RESPONSE_REGULATORY"/>
    <property type="match status" value="1"/>
</dbReference>
<keyword evidence="2" id="KW-0805">Transcription regulation</keyword>
<dbReference type="SMART" id="SM00421">
    <property type="entry name" value="HTH_LUXR"/>
    <property type="match status" value="1"/>
</dbReference>
<keyword evidence="9" id="KW-1185">Reference proteome</keyword>
<dbReference type="PRINTS" id="PR00038">
    <property type="entry name" value="HTHLUXR"/>
</dbReference>
<organism evidence="8 9">
    <name type="scientific">Paenibacillus gansuensis</name>
    <dbReference type="NCBI Taxonomy" id="306542"/>
    <lineage>
        <taxon>Bacteria</taxon>
        <taxon>Bacillati</taxon>
        <taxon>Bacillota</taxon>
        <taxon>Bacilli</taxon>
        <taxon>Bacillales</taxon>
        <taxon>Paenibacillaceae</taxon>
        <taxon>Paenibacillus</taxon>
    </lineage>
</organism>
<evidence type="ECO:0000256" key="1">
    <source>
        <dbReference type="ARBA" id="ARBA00022553"/>
    </source>
</evidence>
<protein>
    <submittedName>
        <fullName evidence="8">Response regulator</fullName>
    </submittedName>
</protein>
<dbReference type="PANTHER" id="PTHR45566">
    <property type="entry name" value="HTH-TYPE TRANSCRIPTIONAL REGULATOR YHJB-RELATED"/>
    <property type="match status" value="1"/>
</dbReference>
<evidence type="ECO:0000313" key="8">
    <source>
        <dbReference type="EMBL" id="MFD2611041.1"/>
    </source>
</evidence>
<dbReference type="Pfam" id="PF00072">
    <property type="entry name" value="Response_reg"/>
    <property type="match status" value="1"/>
</dbReference>
<keyword evidence="4" id="KW-0804">Transcription</keyword>
<dbReference type="PANTHER" id="PTHR45566:SF2">
    <property type="entry name" value="NARL SUBFAMILY"/>
    <property type="match status" value="1"/>
</dbReference>
<dbReference type="Proteomes" id="UP001597541">
    <property type="component" value="Unassembled WGS sequence"/>
</dbReference>
<dbReference type="PROSITE" id="PS50043">
    <property type="entry name" value="HTH_LUXR_2"/>
    <property type="match status" value="1"/>
</dbReference>
<dbReference type="Pfam" id="PF00196">
    <property type="entry name" value="GerE"/>
    <property type="match status" value="1"/>
</dbReference>
<dbReference type="InterPro" id="IPR011006">
    <property type="entry name" value="CheY-like_superfamily"/>
</dbReference>
<dbReference type="InterPro" id="IPR001789">
    <property type="entry name" value="Sig_transdc_resp-reg_receiver"/>
</dbReference>
<gene>
    <name evidence="8" type="ORF">ACFSUF_01230</name>
</gene>
<evidence type="ECO:0000256" key="3">
    <source>
        <dbReference type="ARBA" id="ARBA00023125"/>
    </source>
</evidence>
<keyword evidence="1 5" id="KW-0597">Phosphoprotein</keyword>
<feature type="domain" description="HTH luxR-type" evidence="6">
    <location>
        <begin position="139"/>
        <end position="204"/>
    </location>
</feature>
<dbReference type="InterPro" id="IPR016032">
    <property type="entry name" value="Sig_transdc_resp-reg_C-effctor"/>
</dbReference>
<feature type="domain" description="Response regulatory" evidence="7">
    <location>
        <begin position="5"/>
        <end position="122"/>
    </location>
</feature>